<dbReference type="OrthoDB" id="9772456at2"/>
<keyword evidence="2" id="KW-0378">Hydrolase</keyword>
<dbReference type="GO" id="GO:0008934">
    <property type="term" value="F:inositol monophosphate 1-phosphatase activity"/>
    <property type="evidence" value="ECO:0007669"/>
    <property type="project" value="TreeGrafter"/>
</dbReference>
<evidence type="ECO:0000256" key="3">
    <source>
        <dbReference type="ARBA" id="ARBA00022842"/>
    </source>
</evidence>
<dbReference type="InterPro" id="IPR020583">
    <property type="entry name" value="Inositol_monoP_metal-BS"/>
</dbReference>
<evidence type="ECO:0000313" key="5">
    <source>
        <dbReference type="EMBL" id="APT92272.1"/>
    </source>
</evidence>
<evidence type="ECO:0008006" key="7">
    <source>
        <dbReference type="Google" id="ProtNLM"/>
    </source>
</evidence>
<dbReference type="PROSITE" id="PS00629">
    <property type="entry name" value="IMP_1"/>
    <property type="match status" value="1"/>
</dbReference>
<dbReference type="EMBL" id="CP009249">
    <property type="protein sequence ID" value="APT92272.1"/>
    <property type="molecule type" value="Genomic_DNA"/>
</dbReference>
<dbReference type="Proteomes" id="UP000185491">
    <property type="component" value="Chromosome"/>
</dbReference>
<evidence type="ECO:0000256" key="2">
    <source>
        <dbReference type="ARBA" id="ARBA00022801"/>
    </source>
</evidence>
<dbReference type="GO" id="GO:0006020">
    <property type="term" value="P:inositol metabolic process"/>
    <property type="evidence" value="ECO:0007669"/>
    <property type="project" value="TreeGrafter"/>
</dbReference>
<evidence type="ECO:0000313" key="6">
    <source>
        <dbReference type="Proteomes" id="UP000185491"/>
    </source>
</evidence>
<gene>
    <name evidence="5" type="ORF">CPHO_04500</name>
</gene>
<feature type="binding site" evidence="4">
    <location>
        <position position="69"/>
    </location>
    <ligand>
        <name>Mg(2+)</name>
        <dbReference type="ChEBI" id="CHEBI:18420"/>
        <label>1</label>
        <note>catalytic</note>
    </ligand>
</feature>
<protein>
    <recommendedName>
        <fullName evidence="7">Inositol-phosphate phosphatase</fullName>
    </recommendedName>
</protein>
<dbReference type="InterPro" id="IPR000760">
    <property type="entry name" value="Inositol_monophosphatase-like"/>
</dbReference>
<dbReference type="PANTHER" id="PTHR20854">
    <property type="entry name" value="INOSITOL MONOPHOSPHATASE"/>
    <property type="match status" value="1"/>
</dbReference>
<feature type="binding site" evidence="4">
    <location>
        <position position="198"/>
    </location>
    <ligand>
        <name>Mg(2+)</name>
        <dbReference type="ChEBI" id="CHEBI:18420"/>
        <label>1</label>
        <note>catalytic</note>
    </ligand>
</feature>
<organism evidence="5 6">
    <name type="scientific">Corynebacterium phocae</name>
    <dbReference type="NCBI Taxonomy" id="161895"/>
    <lineage>
        <taxon>Bacteria</taxon>
        <taxon>Bacillati</taxon>
        <taxon>Actinomycetota</taxon>
        <taxon>Actinomycetes</taxon>
        <taxon>Mycobacteriales</taxon>
        <taxon>Corynebacteriaceae</taxon>
        <taxon>Corynebacterium</taxon>
    </lineage>
</organism>
<feature type="binding site" evidence="4">
    <location>
        <position position="87"/>
    </location>
    <ligand>
        <name>Mg(2+)</name>
        <dbReference type="ChEBI" id="CHEBI:18420"/>
        <label>1</label>
        <note>catalytic</note>
    </ligand>
</feature>
<dbReference type="Pfam" id="PF00459">
    <property type="entry name" value="Inositol_P"/>
    <property type="match status" value="1"/>
</dbReference>
<feature type="binding site" evidence="4">
    <location>
        <position position="86"/>
    </location>
    <ligand>
        <name>Mg(2+)</name>
        <dbReference type="ChEBI" id="CHEBI:18420"/>
        <label>1</label>
        <note>catalytic</note>
    </ligand>
</feature>
<comment type="cofactor">
    <cofactor evidence="4">
        <name>Mg(2+)</name>
        <dbReference type="ChEBI" id="CHEBI:18420"/>
    </cofactor>
</comment>
<keyword evidence="3 4" id="KW-0460">Magnesium</keyword>
<name>A0A1L7D2R1_9CORY</name>
<accession>A0A1L7D2R1</accession>
<sequence>MAEELETGGLLAFAEAAIDEVEPLFLAGQGARPAHDKGAGDFATHVDLDIERRLRSLLTQMTGLDVHGEEYGGSDVADPVWVVDPIDGTTNYSAGIPMCGILLALLKGGQPVAAVASFPLLGRRLAAAHGVALRTRGGAKTHPNVHVGISSQMDKDVFARLAATQLRLRMTGSVGLDSALAAQRVFAGAVNFSAHPWDNAAGALLATAAGLVATDTNGNPWRAGSPGLVVGTEQVHATIMDAIKGSK</sequence>
<dbReference type="AlphaFoldDB" id="A0A1L7D2R1"/>
<keyword evidence="6" id="KW-1185">Reference proteome</keyword>
<proteinExistence type="predicted"/>
<evidence type="ECO:0000256" key="4">
    <source>
        <dbReference type="PIRSR" id="PIRSR600760-2"/>
    </source>
</evidence>
<dbReference type="Gene3D" id="3.40.190.80">
    <property type="match status" value="1"/>
</dbReference>
<reference evidence="5 6" key="1">
    <citation type="submission" date="2014-08" db="EMBL/GenBank/DDBJ databases">
        <title>Complete genome sequence of Corynebacterium phocae M408/89/1(T)(=DSM 44612(T)), isolated from the common seal (Phoca vitulina).</title>
        <authorList>
            <person name="Ruckert C."/>
            <person name="Albersmeier A."/>
            <person name="Winkler A."/>
            <person name="Kalinowski J."/>
        </authorList>
    </citation>
    <scope>NUCLEOTIDE SEQUENCE [LARGE SCALE GENOMIC DNA]</scope>
    <source>
        <strain evidence="5 6">M408/89/1</strain>
    </source>
</reference>
<feature type="binding site" evidence="4">
    <location>
        <position position="84"/>
    </location>
    <ligand>
        <name>Mg(2+)</name>
        <dbReference type="ChEBI" id="CHEBI:18420"/>
        <label>1</label>
        <note>catalytic</note>
    </ligand>
</feature>
<dbReference type="GO" id="GO:0046872">
    <property type="term" value="F:metal ion binding"/>
    <property type="evidence" value="ECO:0007669"/>
    <property type="project" value="UniProtKB-KW"/>
</dbReference>
<evidence type="ECO:0000256" key="1">
    <source>
        <dbReference type="ARBA" id="ARBA00022723"/>
    </source>
</evidence>
<dbReference type="GO" id="GO:0007165">
    <property type="term" value="P:signal transduction"/>
    <property type="evidence" value="ECO:0007669"/>
    <property type="project" value="TreeGrafter"/>
</dbReference>
<dbReference type="KEGG" id="cpho:CPHO_04500"/>
<keyword evidence="1 4" id="KW-0479">Metal-binding</keyword>
<dbReference type="PANTHER" id="PTHR20854:SF4">
    <property type="entry name" value="INOSITOL-1-MONOPHOSPHATASE-RELATED"/>
    <property type="match status" value="1"/>
</dbReference>
<dbReference type="RefSeq" id="WP_075733573.1">
    <property type="nucleotide sequence ID" value="NZ_CP009249.1"/>
</dbReference>
<dbReference type="STRING" id="161895.CPHO_04500"/>
<dbReference type="PRINTS" id="PR00377">
    <property type="entry name" value="IMPHPHTASES"/>
</dbReference>
<dbReference type="SUPFAM" id="SSF56655">
    <property type="entry name" value="Carbohydrate phosphatase"/>
    <property type="match status" value="1"/>
</dbReference>
<dbReference type="CDD" id="cd01637">
    <property type="entry name" value="IMPase_like"/>
    <property type="match status" value="1"/>
</dbReference>
<dbReference type="Gene3D" id="3.30.540.10">
    <property type="entry name" value="Fructose-1,6-Bisphosphatase, subunit A, domain 1"/>
    <property type="match status" value="1"/>
</dbReference>